<evidence type="ECO:0000313" key="5">
    <source>
        <dbReference type="Proteomes" id="UP000001194"/>
    </source>
</evidence>
<dbReference type="InterPro" id="IPR040554">
    <property type="entry name" value="KPWE_PEX14_dom"/>
</dbReference>
<evidence type="ECO:0000256" key="1">
    <source>
        <dbReference type="SAM" id="MobiDB-lite"/>
    </source>
</evidence>
<name>B0D4T4_LACBS</name>
<feature type="compositionally biased region" description="Polar residues" evidence="1">
    <location>
        <begin position="82"/>
        <end position="94"/>
    </location>
</feature>
<feature type="region of interest" description="Disordered" evidence="1">
    <location>
        <begin position="78"/>
        <end position="98"/>
    </location>
</feature>
<feature type="region of interest" description="Disordered" evidence="1">
    <location>
        <begin position="133"/>
        <end position="157"/>
    </location>
</feature>
<dbReference type="InParanoid" id="B0D4T4"/>
<proteinExistence type="predicted"/>
<reference evidence="4 5" key="1">
    <citation type="journal article" date="2008" name="Nature">
        <title>The genome of Laccaria bicolor provides insights into mycorrhizal symbiosis.</title>
        <authorList>
            <person name="Martin F."/>
            <person name="Aerts A."/>
            <person name="Ahren D."/>
            <person name="Brun A."/>
            <person name="Danchin E.G.J."/>
            <person name="Duchaussoy F."/>
            <person name="Gibon J."/>
            <person name="Kohler A."/>
            <person name="Lindquist E."/>
            <person name="Pereda V."/>
            <person name="Salamov A."/>
            <person name="Shapiro H.J."/>
            <person name="Wuyts J."/>
            <person name="Blaudez D."/>
            <person name="Buee M."/>
            <person name="Brokstein P."/>
            <person name="Canbaeck B."/>
            <person name="Cohen D."/>
            <person name="Courty P.E."/>
            <person name="Coutinho P.M."/>
            <person name="Delaruelle C."/>
            <person name="Detter J.C."/>
            <person name="Deveau A."/>
            <person name="DiFazio S."/>
            <person name="Duplessis S."/>
            <person name="Fraissinet-Tachet L."/>
            <person name="Lucic E."/>
            <person name="Frey-Klett P."/>
            <person name="Fourrey C."/>
            <person name="Feussner I."/>
            <person name="Gay G."/>
            <person name="Grimwood J."/>
            <person name="Hoegger P.J."/>
            <person name="Jain P."/>
            <person name="Kilaru S."/>
            <person name="Labbe J."/>
            <person name="Lin Y.C."/>
            <person name="Legue V."/>
            <person name="Le Tacon F."/>
            <person name="Marmeisse R."/>
            <person name="Melayah D."/>
            <person name="Montanini B."/>
            <person name="Muratet M."/>
            <person name="Nehls U."/>
            <person name="Niculita-Hirzel H."/>
            <person name="Oudot-Le Secq M.P."/>
            <person name="Peter M."/>
            <person name="Quesneville H."/>
            <person name="Rajashekar B."/>
            <person name="Reich M."/>
            <person name="Rouhier N."/>
            <person name="Schmutz J."/>
            <person name="Yin T."/>
            <person name="Chalot M."/>
            <person name="Henrissat B."/>
            <person name="Kuees U."/>
            <person name="Lucas S."/>
            <person name="Van de Peer Y."/>
            <person name="Podila G.K."/>
            <person name="Polle A."/>
            <person name="Pukkila P.J."/>
            <person name="Richardson P.M."/>
            <person name="Rouze P."/>
            <person name="Sanders I.R."/>
            <person name="Stajich J.E."/>
            <person name="Tunlid A."/>
            <person name="Tuskan G."/>
            <person name="Grigoriev I.V."/>
        </authorList>
    </citation>
    <scope>NUCLEOTIDE SEQUENCE [LARGE SCALE GENOMIC DNA]</scope>
    <source>
        <strain evidence="5">S238N-H82 / ATCC MYA-4686</strain>
    </source>
</reference>
<dbReference type="EMBL" id="DS547097">
    <property type="protein sequence ID" value="EDR10397.1"/>
    <property type="molecule type" value="Genomic_DNA"/>
</dbReference>
<protein>
    <submittedName>
        <fullName evidence="4">Predicted protein</fullName>
    </submittedName>
</protein>
<evidence type="ECO:0000313" key="4">
    <source>
        <dbReference type="EMBL" id="EDR10397.1"/>
    </source>
</evidence>
<evidence type="ECO:0000259" key="3">
    <source>
        <dbReference type="Pfam" id="PF25871"/>
    </source>
</evidence>
<accession>B0D4T4</accession>
<dbReference type="GeneID" id="6074670"/>
<dbReference type="HOGENOM" id="CLU_070882_2_1_1"/>
<dbReference type="PANTHER" id="PTHR36855:SF1">
    <property type="entry name" value="PEROXISOME MEMBRANE ANCHOR PROTEIN PEX14P N-TERMINAL DOMAIN-CONTAINING PROTEIN"/>
    <property type="match status" value="1"/>
</dbReference>
<keyword evidence="5" id="KW-1185">Reference proteome</keyword>
<evidence type="ECO:0000259" key="2">
    <source>
        <dbReference type="Pfam" id="PF17733"/>
    </source>
</evidence>
<dbReference type="InterPro" id="IPR058841">
    <property type="entry name" value="HTH_76"/>
</dbReference>
<dbReference type="OrthoDB" id="9936937at2759"/>
<dbReference type="Proteomes" id="UP000001194">
    <property type="component" value="Unassembled WGS sequence"/>
</dbReference>
<dbReference type="STRING" id="486041.B0D4T4"/>
<dbReference type="PANTHER" id="PTHR36855">
    <property type="entry name" value="CHROMOSOME 10, WHOLE GENOME SHOTGUN SEQUENCE"/>
    <property type="match status" value="1"/>
</dbReference>
<feature type="domain" description="Peroxisomal membrane protein PEX14-like KPWE" evidence="2">
    <location>
        <begin position="104"/>
        <end position="150"/>
    </location>
</feature>
<gene>
    <name evidence="4" type="ORF">LACBIDRAFT_317272</name>
</gene>
<sequence length="157" mass="17461">MLAEQELPPPPSLNLLDQYGAYPFAEDETYQQGLASILAGNALATNPDPEEVLRRTRVFYFNRVTGSSISMDEAREYERTRQAPSTFQAFSEPSHSNEEGEIRVLTFAELKELIESGKMDQIPNNKVISEALNDAPPSESIAPSKKKPWEIVTSNSA</sequence>
<dbReference type="Pfam" id="PF25871">
    <property type="entry name" value="HTH_76"/>
    <property type="match status" value="1"/>
</dbReference>
<dbReference type="RefSeq" id="XP_001878847.1">
    <property type="nucleotide sequence ID" value="XM_001878812.1"/>
</dbReference>
<dbReference type="KEGG" id="lbc:LACBIDRAFT_317272"/>
<organism evidence="5">
    <name type="scientific">Laccaria bicolor (strain S238N-H82 / ATCC MYA-4686)</name>
    <name type="common">Bicoloured deceiver</name>
    <name type="synonym">Laccaria laccata var. bicolor</name>
    <dbReference type="NCBI Taxonomy" id="486041"/>
    <lineage>
        <taxon>Eukaryota</taxon>
        <taxon>Fungi</taxon>
        <taxon>Dikarya</taxon>
        <taxon>Basidiomycota</taxon>
        <taxon>Agaricomycotina</taxon>
        <taxon>Agaricomycetes</taxon>
        <taxon>Agaricomycetidae</taxon>
        <taxon>Agaricales</taxon>
        <taxon>Agaricineae</taxon>
        <taxon>Hydnangiaceae</taxon>
        <taxon>Laccaria</taxon>
    </lineage>
</organism>
<dbReference type="AlphaFoldDB" id="B0D4T4"/>
<feature type="domain" description="PEX14-like helix-turn-helix" evidence="3">
    <location>
        <begin position="15"/>
        <end position="81"/>
    </location>
</feature>
<dbReference type="Pfam" id="PF17733">
    <property type="entry name" value="KPWE_dom"/>
    <property type="match status" value="1"/>
</dbReference>